<dbReference type="InterPro" id="IPR012666">
    <property type="entry name" value="CbtA_put"/>
</dbReference>
<dbReference type="STRING" id="670154.SAMN04488002_0317"/>
<feature type="transmembrane region" description="Helical" evidence="1">
    <location>
        <begin position="105"/>
        <end position="122"/>
    </location>
</feature>
<feature type="transmembrane region" description="Helical" evidence="1">
    <location>
        <begin position="166"/>
        <end position="183"/>
    </location>
</feature>
<name>A0A1I6FTW6_9RHOB</name>
<accession>A0A1I6FTW6</accession>
<feature type="transmembrane region" description="Helical" evidence="1">
    <location>
        <begin position="72"/>
        <end position="93"/>
    </location>
</feature>
<dbReference type="RefSeq" id="WP_090211613.1">
    <property type="nucleotide sequence ID" value="NZ_FOYO01000001.1"/>
</dbReference>
<proteinExistence type="predicted"/>
<keyword evidence="1" id="KW-1133">Transmembrane helix</keyword>
<feature type="transmembrane region" description="Helical" evidence="1">
    <location>
        <begin position="195"/>
        <end position="221"/>
    </location>
</feature>
<evidence type="ECO:0000256" key="1">
    <source>
        <dbReference type="SAM" id="Phobius"/>
    </source>
</evidence>
<keyword evidence="1" id="KW-0472">Membrane</keyword>
<dbReference type="AlphaFoldDB" id="A0A1I6FTW6"/>
<dbReference type="Proteomes" id="UP000199658">
    <property type="component" value="Unassembled WGS sequence"/>
</dbReference>
<keyword evidence="3" id="KW-1185">Reference proteome</keyword>
<evidence type="ECO:0000313" key="3">
    <source>
        <dbReference type="Proteomes" id="UP000199658"/>
    </source>
</evidence>
<reference evidence="3" key="1">
    <citation type="submission" date="2016-10" db="EMBL/GenBank/DDBJ databases">
        <authorList>
            <person name="Varghese N."/>
            <person name="Submissions S."/>
        </authorList>
    </citation>
    <scope>NUCLEOTIDE SEQUENCE [LARGE SCALE GENOMIC DNA]</scope>
    <source>
        <strain evidence="3">DSM 26921</strain>
    </source>
</reference>
<gene>
    <name evidence="2" type="ORF">SAMN04488002_0317</name>
</gene>
<feature type="transmembrane region" description="Helical" evidence="1">
    <location>
        <begin position="142"/>
        <end position="159"/>
    </location>
</feature>
<sequence>MFKTLLTSAIFAGVAVGLIAAVLQLWLVTPSLLEAELYESGSRIHFAVDGSTQSDAGAPSPLDDPARHLMTMAFNIIVFCAFALFIVVGYALTERAGHDVSPRSGLIWGLAGFIAVQLAPAIGMPPELPGTVAAEVELRQLWWISTVIATALGLGLIAFGPWMAGVAGAALIAVPHIVGAPHLDTYFGVAPPELSAHFVTASLGTSAVLWSLLGLFTAIFWTKFKDA</sequence>
<protein>
    <submittedName>
        <fullName evidence="2">Cobalt transporter subunit CbtA</fullName>
    </submittedName>
</protein>
<keyword evidence="1" id="KW-0812">Transmembrane</keyword>
<evidence type="ECO:0000313" key="2">
    <source>
        <dbReference type="EMBL" id="SFR33400.1"/>
    </source>
</evidence>
<dbReference type="NCBIfam" id="TIGR02458">
    <property type="entry name" value="CbtA"/>
    <property type="match status" value="1"/>
</dbReference>
<dbReference type="OrthoDB" id="9813640at2"/>
<dbReference type="Pfam" id="PF09490">
    <property type="entry name" value="CbtA"/>
    <property type="match status" value="1"/>
</dbReference>
<dbReference type="EMBL" id="FOYO01000001">
    <property type="protein sequence ID" value="SFR33400.1"/>
    <property type="molecule type" value="Genomic_DNA"/>
</dbReference>
<organism evidence="2 3">
    <name type="scientific">Litoreibacter janthinus</name>
    <dbReference type="NCBI Taxonomy" id="670154"/>
    <lineage>
        <taxon>Bacteria</taxon>
        <taxon>Pseudomonadati</taxon>
        <taxon>Pseudomonadota</taxon>
        <taxon>Alphaproteobacteria</taxon>
        <taxon>Rhodobacterales</taxon>
        <taxon>Roseobacteraceae</taxon>
        <taxon>Litoreibacter</taxon>
    </lineage>
</organism>